<dbReference type="RefSeq" id="WP_188105367.1">
    <property type="nucleotide sequence ID" value="NZ_JAANIH010000047.1"/>
</dbReference>
<evidence type="ECO:0008006" key="4">
    <source>
        <dbReference type="Google" id="ProtNLM"/>
    </source>
</evidence>
<gene>
    <name evidence="2" type="ORF">HA482_12700</name>
</gene>
<evidence type="ECO:0000313" key="2">
    <source>
        <dbReference type="EMBL" id="MBC9979057.1"/>
    </source>
</evidence>
<name>A0ABR7U4Y9_9BRAD</name>
<evidence type="ECO:0000256" key="1">
    <source>
        <dbReference type="SAM" id="Coils"/>
    </source>
</evidence>
<feature type="coiled-coil region" evidence="1">
    <location>
        <begin position="6"/>
        <end position="61"/>
    </location>
</feature>
<keyword evidence="3" id="KW-1185">Reference proteome</keyword>
<evidence type="ECO:0000313" key="3">
    <source>
        <dbReference type="Proteomes" id="UP000639516"/>
    </source>
</evidence>
<comment type="caution">
    <text evidence="2">The sequence shown here is derived from an EMBL/GenBank/DDBJ whole genome shotgun (WGS) entry which is preliminary data.</text>
</comment>
<keyword evidence="1" id="KW-0175">Coiled coil</keyword>
<dbReference type="EMBL" id="JAATTO010000015">
    <property type="protein sequence ID" value="MBC9979057.1"/>
    <property type="molecule type" value="Genomic_DNA"/>
</dbReference>
<reference evidence="2 3" key="1">
    <citation type="journal article" date="2020" name="Arch. Microbiol.">
        <title>Bradyrhizobium campsiandrae sp. nov., a nitrogen-fixing bacterial strain isolated from a native leguminous tree from the Amazon adapted to flooded conditions.</title>
        <authorList>
            <person name="Cabral Michel D."/>
            <person name="Martins da Costa E."/>
            <person name="Azarias Guimaraes A."/>
            <person name="Soares de Carvalho T."/>
            <person name="Santos de Castro Caputo P."/>
            <person name="Willems A."/>
            <person name="de Souza Moreira F.M."/>
        </authorList>
    </citation>
    <scope>NUCLEOTIDE SEQUENCE [LARGE SCALE GENOMIC DNA]</scope>
    <source>
        <strain evidence="3">INPA 384B</strain>
    </source>
</reference>
<sequence>MIDPGSEVMRKEIESFSQRLRALKEALRERGKLSNANQALLDQIQQHRERLEVKCSNAERAGNWDSIGEEFDRDWNSLVADVAMLENRLYE</sequence>
<accession>A0ABR7U4Y9</accession>
<proteinExistence type="predicted"/>
<dbReference type="Proteomes" id="UP000639516">
    <property type="component" value="Unassembled WGS sequence"/>
</dbReference>
<protein>
    <recommendedName>
        <fullName evidence="4">DUF4298 domain-containing protein</fullName>
    </recommendedName>
</protein>
<organism evidence="2 3">
    <name type="scientific">Bradyrhizobium campsiandrae</name>
    <dbReference type="NCBI Taxonomy" id="1729892"/>
    <lineage>
        <taxon>Bacteria</taxon>
        <taxon>Pseudomonadati</taxon>
        <taxon>Pseudomonadota</taxon>
        <taxon>Alphaproteobacteria</taxon>
        <taxon>Hyphomicrobiales</taxon>
        <taxon>Nitrobacteraceae</taxon>
        <taxon>Bradyrhizobium</taxon>
    </lineage>
</organism>